<evidence type="ECO:0000313" key="2">
    <source>
        <dbReference type="EMBL" id="KAI1869454.1"/>
    </source>
</evidence>
<comment type="caution">
    <text evidence="2">The sequence shown here is derived from an EMBL/GenBank/DDBJ whole genome shotgun (WGS) entry which is preliminary data.</text>
</comment>
<name>A0A9P9WLR2_9PEZI</name>
<feature type="domain" description="2EXR" evidence="1">
    <location>
        <begin position="31"/>
        <end position="147"/>
    </location>
</feature>
<dbReference type="Proteomes" id="UP000829685">
    <property type="component" value="Unassembled WGS sequence"/>
</dbReference>
<sequence>MAIPPDAGFWLRFQVHSDGLTPSGAPFHTAFPQFSQLPTELRLQIWALLLQPRILLISCQDPENAAEQESELALRPACRLVPVLLHVNREARSVGLAHYELAWSWKVPAILADMDLVSSSWDLDVAPVRETPRWSEPRVYFNFQQDAVFLLGELEPCTSTGFNSPMTYFLDREDTKRVRTVAVAFRALRHGESGSQQIFGALFHIVDRIKPPSGRVLVCVNEGDEWTHGLMGGESPLVPGESVAYGTRQRESRLRQGEPEVVHSSLVGRLSLDDEVDRRELSERYQRQARDPPKQEDNVIQKIWRDWYRGSIVTSSLADMQFWLVRESDLGRHVCDDQ</sequence>
<proteinExistence type="predicted"/>
<accession>A0A9P9WLR2</accession>
<gene>
    <name evidence="2" type="ORF">JX265_006544</name>
</gene>
<dbReference type="Pfam" id="PF20150">
    <property type="entry name" value="2EXR"/>
    <property type="match status" value="1"/>
</dbReference>
<protein>
    <recommendedName>
        <fullName evidence="1">2EXR domain-containing protein</fullName>
    </recommendedName>
</protein>
<evidence type="ECO:0000313" key="3">
    <source>
        <dbReference type="Proteomes" id="UP000829685"/>
    </source>
</evidence>
<dbReference type="EMBL" id="JAFIMR010000015">
    <property type="protein sequence ID" value="KAI1869454.1"/>
    <property type="molecule type" value="Genomic_DNA"/>
</dbReference>
<keyword evidence="3" id="KW-1185">Reference proteome</keyword>
<evidence type="ECO:0000259" key="1">
    <source>
        <dbReference type="Pfam" id="PF20150"/>
    </source>
</evidence>
<dbReference type="PANTHER" id="PTHR35910">
    <property type="entry name" value="2EXR DOMAIN-CONTAINING PROTEIN"/>
    <property type="match status" value="1"/>
</dbReference>
<dbReference type="PANTHER" id="PTHR35910:SF1">
    <property type="entry name" value="2EXR DOMAIN-CONTAINING PROTEIN"/>
    <property type="match status" value="1"/>
</dbReference>
<reference evidence="2" key="1">
    <citation type="submission" date="2021-03" db="EMBL/GenBank/DDBJ databases">
        <title>Revisited historic fungal species revealed as producer of novel bioactive compounds through whole genome sequencing and comparative genomics.</title>
        <authorList>
            <person name="Vignolle G.A."/>
            <person name="Hochenegger N."/>
            <person name="Mach R.L."/>
            <person name="Mach-Aigner A.R."/>
            <person name="Javad Rahimi M."/>
            <person name="Salim K.A."/>
            <person name="Chan C.M."/>
            <person name="Lim L.B.L."/>
            <person name="Cai F."/>
            <person name="Druzhinina I.S."/>
            <person name="U'Ren J.M."/>
            <person name="Derntl C."/>
        </authorList>
    </citation>
    <scope>NUCLEOTIDE SEQUENCE</scope>
    <source>
        <strain evidence="2">TUCIM 5799</strain>
    </source>
</reference>
<dbReference type="AlphaFoldDB" id="A0A9P9WLR2"/>
<organism evidence="2 3">
    <name type="scientific">Neoarthrinium moseri</name>
    <dbReference type="NCBI Taxonomy" id="1658444"/>
    <lineage>
        <taxon>Eukaryota</taxon>
        <taxon>Fungi</taxon>
        <taxon>Dikarya</taxon>
        <taxon>Ascomycota</taxon>
        <taxon>Pezizomycotina</taxon>
        <taxon>Sordariomycetes</taxon>
        <taxon>Xylariomycetidae</taxon>
        <taxon>Amphisphaeriales</taxon>
        <taxon>Apiosporaceae</taxon>
        <taxon>Neoarthrinium</taxon>
    </lineage>
</organism>
<dbReference type="InterPro" id="IPR045518">
    <property type="entry name" value="2EXR"/>
</dbReference>